<dbReference type="InterPro" id="IPR011009">
    <property type="entry name" value="Kinase-like_dom_sf"/>
</dbReference>
<evidence type="ECO:0000256" key="7">
    <source>
        <dbReference type="ARBA" id="ARBA00022840"/>
    </source>
</evidence>
<evidence type="ECO:0000256" key="11">
    <source>
        <dbReference type="ARBA" id="ARBA00067847"/>
    </source>
</evidence>
<dbReference type="PROSITE" id="PS51158">
    <property type="entry name" value="ALPHA_KINASE"/>
    <property type="match status" value="1"/>
</dbReference>
<accession>A0AA88HQ17</accession>
<dbReference type="FunFam" id="3.30.200.20:FF:000336">
    <property type="entry name" value="Eukaryotic elongation factor 2 kinase"/>
    <property type="match status" value="1"/>
</dbReference>
<dbReference type="EMBL" id="JAVRJZ010000013">
    <property type="protein sequence ID" value="KAK2714424.1"/>
    <property type="molecule type" value="Genomic_DNA"/>
</dbReference>
<evidence type="ECO:0000256" key="8">
    <source>
        <dbReference type="ARBA" id="ARBA00022860"/>
    </source>
</evidence>
<dbReference type="FunFam" id="3.20.200.10:FF:000002">
    <property type="entry name" value="Eukaryotic elongation factor 2 kinase"/>
    <property type="match status" value="1"/>
</dbReference>
<protein>
    <recommendedName>
        <fullName evidence="11">Eukaryotic elongation factor 2 kinase</fullName>
        <ecNumber evidence="10">2.7.11.20</ecNumber>
    </recommendedName>
    <alternativeName>
        <fullName evidence="12">Calcium/calmodulin-dependent eukaryotic elongation factor 2 kinase</fullName>
    </alternativeName>
</protein>
<proteinExistence type="inferred from homology"/>
<dbReference type="CDD" id="cd16967">
    <property type="entry name" value="Alpha_kinase_eEF2K"/>
    <property type="match status" value="1"/>
</dbReference>
<evidence type="ECO:0000256" key="6">
    <source>
        <dbReference type="ARBA" id="ARBA00022837"/>
    </source>
</evidence>
<keyword evidence="6" id="KW-0106">Calcium</keyword>
<keyword evidence="15" id="KW-1185">Reference proteome</keyword>
<dbReference type="GO" id="GO:0005524">
    <property type="term" value="F:ATP binding"/>
    <property type="evidence" value="ECO:0007669"/>
    <property type="project" value="UniProtKB-KW"/>
</dbReference>
<reference evidence="14" key="1">
    <citation type="submission" date="2023-07" db="EMBL/GenBank/DDBJ databases">
        <title>Chromosome-level genome assembly of Artemia franciscana.</title>
        <authorList>
            <person name="Jo E."/>
        </authorList>
    </citation>
    <scope>NUCLEOTIDE SEQUENCE</scope>
    <source>
        <tissue evidence="14">Whole body</tissue>
    </source>
</reference>
<evidence type="ECO:0000256" key="9">
    <source>
        <dbReference type="ARBA" id="ARBA00061584"/>
    </source>
</evidence>
<evidence type="ECO:0000256" key="12">
    <source>
        <dbReference type="ARBA" id="ARBA00078015"/>
    </source>
</evidence>
<evidence type="ECO:0000256" key="2">
    <source>
        <dbReference type="ARBA" id="ARBA00022553"/>
    </source>
</evidence>
<evidence type="ECO:0000256" key="3">
    <source>
        <dbReference type="ARBA" id="ARBA00022679"/>
    </source>
</evidence>
<name>A0AA88HQ17_ARTSF</name>
<dbReference type="EC" id="2.7.11.20" evidence="10"/>
<gene>
    <name evidence="14" type="ORF">QYM36_008848</name>
</gene>
<evidence type="ECO:0000313" key="14">
    <source>
        <dbReference type="EMBL" id="KAK2714424.1"/>
    </source>
</evidence>
<keyword evidence="4" id="KW-0547">Nucleotide-binding</keyword>
<dbReference type="Gene3D" id="3.20.200.10">
    <property type="entry name" value="MHCK/EF2 kinase"/>
    <property type="match status" value="1"/>
</dbReference>
<evidence type="ECO:0000313" key="15">
    <source>
        <dbReference type="Proteomes" id="UP001187531"/>
    </source>
</evidence>
<sequence length="324" mass="37476">MNDPWEKFHFEDFPTEKAIRHRYNALKKEWVRDEVTVRMESTPFGHGAMRECFRMKKLSNFSRSCDWRSNSNNAVAKRYMSPVDPKMYFEEVKLQMDAKLWGEEFNRHNPPKKVKLVFIFEVHLFHKNLGRVKLGVDCCQMAVLEFPDKPGRPLYHVENFIEGNYVKYNSNSGFVKDDIQRQTPHAFSHFTFERSGHELMVVDIQGVGDLYTDPQIHTACGTEYGDGNLGTKGMALFFHSHHCNNICRSLGLSQFDLSPSEAEEIKNHSCSSTQSNTVLRGNEEICVIPSEYERTHLTEFLRLRSSSSISSVVSDTIMEDEPEE</sequence>
<comment type="caution">
    <text evidence="14">The sequence shown here is derived from an EMBL/GenBank/DDBJ whole genome shotgun (WGS) entry which is preliminary data.</text>
</comment>
<keyword evidence="8" id="KW-0112">Calmodulin-binding</keyword>
<dbReference type="AlphaFoldDB" id="A0AA88HQ17"/>
<dbReference type="Gene3D" id="3.30.200.20">
    <property type="entry name" value="Phosphorylase Kinase, domain 1"/>
    <property type="match status" value="2"/>
</dbReference>
<keyword evidence="3" id="KW-0808">Transferase</keyword>
<comment type="similarity">
    <text evidence="9">Belongs to the protein kinase superfamily. Alpha-type protein kinase family.</text>
</comment>
<dbReference type="Proteomes" id="UP001187531">
    <property type="component" value="Unassembled WGS sequence"/>
</dbReference>
<evidence type="ECO:0000256" key="10">
    <source>
        <dbReference type="ARBA" id="ARBA00066872"/>
    </source>
</evidence>
<keyword evidence="5" id="KW-0418">Kinase</keyword>
<dbReference type="GO" id="GO:0031037">
    <property type="term" value="P:myosin II filament disassembly"/>
    <property type="evidence" value="ECO:0007669"/>
    <property type="project" value="TreeGrafter"/>
</dbReference>
<dbReference type="SMART" id="SM00811">
    <property type="entry name" value="Alpha_kinase"/>
    <property type="match status" value="1"/>
</dbReference>
<dbReference type="InterPro" id="IPR051852">
    <property type="entry name" value="Alpha-type_PK"/>
</dbReference>
<feature type="domain" description="Alpha-type protein kinase" evidence="13">
    <location>
        <begin position="22"/>
        <end position="255"/>
    </location>
</feature>
<evidence type="ECO:0000259" key="13">
    <source>
        <dbReference type="PROSITE" id="PS51158"/>
    </source>
</evidence>
<keyword evidence="2" id="KW-0597">Phosphoprotein</keyword>
<dbReference type="InterPro" id="IPR047588">
    <property type="entry name" value="eEF2K_a_kinase_dom"/>
</dbReference>
<dbReference type="SUPFAM" id="SSF56112">
    <property type="entry name" value="Protein kinase-like (PK-like)"/>
    <property type="match status" value="1"/>
</dbReference>
<keyword evidence="7" id="KW-0067">ATP-binding</keyword>
<dbReference type="GO" id="GO:0004686">
    <property type="term" value="F:elongation factor-2 kinase activity"/>
    <property type="evidence" value="ECO:0007669"/>
    <property type="project" value="UniProtKB-EC"/>
</dbReference>
<evidence type="ECO:0000256" key="5">
    <source>
        <dbReference type="ARBA" id="ARBA00022777"/>
    </source>
</evidence>
<keyword evidence="1" id="KW-0723">Serine/threonine-protein kinase</keyword>
<feature type="non-terminal residue" evidence="14">
    <location>
        <position position="324"/>
    </location>
</feature>
<dbReference type="GO" id="GO:0005516">
    <property type="term" value="F:calmodulin binding"/>
    <property type="evidence" value="ECO:0007669"/>
    <property type="project" value="UniProtKB-KW"/>
</dbReference>
<dbReference type="PANTHER" id="PTHR45992">
    <property type="entry name" value="EUKARYOTIC ELONGATION FACTOR 2 KINASE-RELATED"/>
    <property type="match status" value="1"/>
</dbReference>
<organism evidence="14 15">
    <name type="scientific">Artemia franciscana</name>
    <name type="common">Brine shrimp</name>
    <name type="synonym">Artemia sanfranciscana</name>
    <dbReference type="NCBI Taxonomy" id="6661"/>
    <lineage>
        <taxon>Eukaryota</taxon>
        <taxon>Metazoa</taxon>
        <taxon>Ecdysozoa</taxon>
        <taxon>Arthropoda</taxon>
        <taxon>Crustacea</taxon>
        <taxon>Branchiopoda</taxon>
        <taxon>Anostraca</taxon>
        <taxon>Artemiidae</taxon>
        <taxon>Artemia</taxon>
    </lineage>
</organism>
<evidence type="ECO:0000256" key="1">
    <source>
        <dbReference type="ARBA" id="ARBA00022527"/>
    </source>
</evidence>
<evidence type="ECO:0000256" key="4">
    <source>
        <dbReference type="ARBA" id="ARBA00022741"/>
    </source>
</evidence>
<dbReference type="PANTHER" id="PTHR45992:SF2">
    <property type="entry name" value="EUKARYOTIC ELONGATION FACTOR 2 KINASE"/>
    <property type="match status" value="1"/>
</dbReference>
<dbReference type="GO" id="GO:1903013">
    <property type="term" value="P:response to differentiation-inducing factor 1"/>
    <property type="evidence" value="ECO:0007669"/>
    <property type="project" value="TreeGrafter"/>
</dbReference>
<dbReference type="Pfam" id="PF02816">
    <property type="entry name" value="Alpha_kinase"/>
    <property type="match status" value="1"/>
</dbReference>
<dbReference type="InterPro" id="IPR004166">
    <property type="entry name" value="a-kinase_dom"/>
</dbReference>